<accession>A0AAV1D3M2</accession>
<evidence type="ECO:0000313" key="2">
    <source>
        <dbReference type="Proteomes" id="UP001161247"/>
    </source>
</evidence>
<dbReference type="EMBL" id="OX459121">
    <property type="protein sequence ID" value="CAI9102188.1"/>
    <property type="molecule type" value="Genomic_DNA"/>
</dbReference>
<reference evidence="1" key="1">
    <citation type="submission" date="2023-03" db="EMBL/GenBank/DDBJ databases">
        <authorList>
            <person name="Julca I."/>
        </authorList>
    </citation>
    <scope>NUCLEOTIDE SEQUENCE</scope>
</reference>
<name>A0AAV1D3M2_OLDCO</name>
<dbReference type="Proteomes" id="UP001161247">
    <property type="component" value="Chromosome 4"/>
</dbReference>
<protein>
    <submittedName>
        <fullName evidence="1">OLC1v1000414C1</fullName>
    </submittedName>
</protein>
<keyword evidence="2" id="KW-1185">Reference proteome</keyword>
<gene>
    <name evidence="1" type="ORF">OLC1_LOCUS11588</name>
</gene>
<proteinExistence type="predicted"/>
<evidence type="ECO:0000313" key="1">
    <source>
        <dbReference type="EMBL" id="CAI9102188.1"/>
    </source>
</evidence>
<dbReference type="AlphaFoldDB" id="A0AAV1D3M2"/>
<sequence>MACAVPLTFYGFSVPRTTSVQEAHERQLAGSRPSAMVMRSMNPSGPKYSDRVVLTVTGHCFSTKALSRTNHHQPTVFQFSGRFTTHVVMTGIWVGPDNEDGWGFVQAFVHQT</sequence>
<organism evidence="1 2">
    <name type="scientific">Oldenlandia corymbosa var. corymbosa</name>
    <dbReference type="NCBI Taxonomy" id="529605"/>
    <lineage>
        <taxon>Eukaryota</taxon>
        <taxon>Viridiplantae</taxon>
        <taxon>Streptophyta</taxon>
        <taxon>Embryophyta</taxon>
        <taxon>Tracheophyta</taxon>
        <taxon>Spermatophyta</taxon>
        <taxon>Magnoliopsida</taxon>
        <taxon>eudicotyledons</taxon>
        <taxon>Gunneridae</taxon>
        <taxon>Pentapetalae</taxon>
        <taxon>asterids</taxon>
        <taxon>lamiids</taxon>
        <taxon>Gentianales</taxon>
        <taxon>Rubiaceae</taxon>
        <taxon>Rubioideae</taxon>
        <taxon>Spermacoceae</taxon>
        <taxon>Hedyotis-Oldenlandia complex</taxon>
        <taxon>Oldenlandia</taxon>
    </lineage>
</organism>